<sequence>MSIHITVLFTVVPDRLDASLTAFRELATHTRTEKGALRFDAFVAEEHADTVVLVEEWADQEAIDLHMKEPWTAEFLERVEGAFAGSPQVYRIRPLDA</sequence>
<dbReference type="GO" id="GO:0004497">
    <property type="term" value="F:monooxygenase activity"/>
    <property type="evidence" value="ECO:0007669"/>
    <property type="project" value="UniProtKB-KW"/>
</dbReference>
<dbReference type="AlphaFoldDB" id="A0AAU2JRG5"/>
<dbReference type="SUPFAM" id="SSF54909">
    <property type="entry name" value="Dimeric alpha+beta barrel"/>
    <property type="match status" value="1"/>
</dbReference>
<keyword evidence="2" id="KW-0560">Oxidoreductase</keyword>
<reference evidence="2" key="1">
    <citation type="submission" date="2022-10" db="EMBL/GenBank/DDBJ databases">
        <title>The complete genomes of actinobacterial strains from the NBC collection.</title>
        <authorList>
            <person name="Joergensen T.S."/>
            <person name="Alvarez Arevalo M."/>
            <person name="Sterndorff E.B."/>
            <person name="Faurdal D."/>
            <person name="Vuksanovic O."/>
            <person name="Mourched A.-S."/>
            <person name="Charusanti P."/>
            <person name="Shaw S."/>
            <person name="Blin K."/>
            <person name="Weber T."/>
        </authorList>
    </citation>
    <scope>NUCLEOTIDE SEQUENCE</scope>
    <source>
        <strain evidence="2">NBC_00049</strain>
    </source>
</reference>
<name>A0AAU2JRG5_9ACTN</name>
<gene>
    <name evidence="2" type="ORF">OG327_15010</name>
</gene>
<dbReference type="InterPro" id="IPR007138">
    <property type="entry name" value="ABM_dom"/>
</dbReference>
<dbReference type="InterPro" id="IPR050744">
    <property type="entry name" value="AI-2_Isomerase_LsrG"/>
</dbReference>
<dbReference type="Gene3D" id="3.30.70.100">
    <property type="match status" value="1"/>
</dbReference>
<dbReference type="InterPro" id="IPR011008">
    <property type="entry name" value="Dimeric_a/b-barrel"/>
</dbReference>
<accession>A0AAU2JRG5</accession>
<feature type="domain" description="ABM" evidence="1">
    <location>
        <begin position="3"/>
        <end position="92"/>
    </location>
</feature>
<organism evidence="2">
    <name type="scientific">Streptomyces sp. NBC_00049</name>
    <dbReference type="NCBI Taxonomy" id="2903617"/>
    <lineage>
        <taxon>Bacteria</taxon>
        <taxon>Bacillati</taxon>
        <taxon>Actinomycetota</taxon>
        <taxon>Actinomycetes</taxon>
        <taxon>Kitasatosporales</taxon>
        <taxon>Streptomycetaceae</taxon>
        <taxon>Streptomyces</taxon>
    </lineage>
</organism>
<evidence type="ECO:0000259" key="1">
    <source>
        <dbReference type="PROSITE" id="PS51725"/>
    </source>
</evidence>
<dbReference type="PROSITE" id="PS51725">
    <property type="entry name" value="ABM"/>
    <property type="match status" value="1"/>
</dbReference>
<dbReference type="Pfam" id="PF03992">
    <property type="entry name" value="ABM"/>
    <property type="match status" value="1"/>
</dbReference>
<proteinExistence type="predicted"/>
<protein>
    <submittedName>
        <fullName evidence="2">Antibiotic biosynthesis monooxygenase</fullName>
    </submittedName>
</protein>
<evidence type="ECO:0000313" key="2">
    <source>
        <dbReference type="EMBL" id="WTU74527.1"/>
    </source>
</evidence>
<dbReference type="PANTHER" id="PTHR33336">
    <property type="entry name" value="QUINOL MONOOXYGENASE YGIN-RELATED"/>
    <property type="match status" value="1"/>
</dbReference>
<dbReference type="PANTHER" id="PTHR33336:SF3">
    <property type="entry name" value="ABM DOMAIN-CONTAINING PROTEIN"/>
    <property type="match status" value="1"/>
</dbReference>
<keyword evidence="2" id="KW-0503">Monooxygenase</keyword>
<dbReference type="EMBL" id="CP108264">
    <property type="protein sequence ID" value="WTU74527.1"/>
    <property type="molecule type" value="Genomic_DNA"/>
</dbReference>